<sequence>MTLRGYAHEFLRKVPALNLFLFAITCFFVLLAGALMEGANPFEDFGSILAGLPFAFALMLILLGHELSHYVASMRHNVEATLPYFIPVPPIPGMITIGTFGAFIKMRSPIVTRSALVDIGASGPIVGFLFAVAASAYGLFHSSVQVADSGRPMLMLGDSLLFSALAHVIVGPVPEGMDIFLHPVAFAGWLGFFITSLNLIPVGQLDGGHILYAFAGDRHLMASKVLVAVLAVMGLLYWHGWIIWAVLLLILRLNHPPVIYWEKPLPRHRKIIGLIALVIFVLTFT</sequence>
<protein>
    <recommendedName>
        <fullName evidence="12">Peptidase M50 domain-containing protein</fullName>
    </recommendedName>
</protein>
<keyword evidence="7" id="KW-0378">Hydrolase</keyword>
<dbReference type="PANTHER" id="PTHR31412:SF0">
    <property type="entry name" value="ZINC METALLOPROTEASE EGY1, CHLOROPLASTIC-RELATED"/>
    <property type="match status" value="1"/>
</dbReference>
<reference evidence="13" key="1">
    <citation type="journal article" date="2015" name="Nature">
        <title>Complex archaea that bridge the gap between prokaryotes and eukaryotes.</title>
        <authorList>
            <person name="Spang A."/>
            <person name="Saw J.H."/>
            <person name="Jorgensen S.L."/>
            <person name="Zaremba-Niedzwiedzka K."/>
            <person name="Martijn J."/>
            <person name="Lind A.E."/>
            <person name="van Eijk R."/>
            <person name="Schleper C."/>
            <person name="Guy L."/>
            <person name="Ettema T.J."/>
        </authorList>
    </citation>
    <scope>NUCLEOTIDE SEQUENCE</scope>
</reference>
<feature type="transmembrane region" description="Helical" evidence="11">
    <location>
        <begin position="152"/>
        <end position="173"/>
    </location>
</feature>
<evidence type="ECO:0000256" key="3">
    <source>
        <dbReference type="ARBA" id="ARBA00022528"/>
    </source>
</evidence>
<accession>A0A0F9EAR9</accession>
<keyword evidence="6 11" id="KW-0812">Transmembrane</keyword>
<feature type="transmembrane region" description="Helical" evidence="11">
    <location>
        <begin position="84"/>
        <end position="104"/>
    </location>
</feature>
<evidence type="ECO:0000256" key="7">
    <source>
        <dbReference type="ARBA" id="ARBA00022801"/>
    </source>
</evidence>
<dbReference type="EMBL" id="LAZR01025709">
    <property type="protein sequence ID" value="KKL71044.1"/>
    <property type="molecule type" value="Genomic_DNA"/>
</dbReference>
<feature type="transmembrane region" description="Helical" evidence="11">
    <location>
        <begin position="267"/>
        <end position="284"/>
    </location>
</feature>
<feature type="transmembrane region" description="Helical" evidence="11">
    <location>
        <begin position="116"/>
        <end position="140"/>
    </location>
</feature>
<dbReference type="PANTHER" id="PTHR31412">
    <property type="entry name" value="ZINC METALLOPROTEASE EGY1"/>
    <property type="match status" value="1"/>
</dbReference>
<feature type="transmembrane region" description="Helical" evidence="11">
    <location>
        <begin position="20"/>
        <end position="39"/>
    </location>
</feature>
<feature type="non-terminal residue" evidence="13">
    <location>
        <position position="285"/>
    </location>
</feature>
<evidence type="ECO:0000256" key="2">
    <source>
        <dbReference type="ARBA" id="ARBA00004229"/>
    </source>
</evidence>
<dbReference type="AlphaFoldDB" id="A0A0F9EAR9"/>
<dbReference type="InterPro" id="IPR044838">
    <property type="entry name" value="EGY1-like"/>
</dbReference>
<dbReference type="GO" id="GO:0016020">
    <property type="term" value="C:membrane"/>
    <property type="evidence" value="ECO:0007669"/>
    <property type="project" value="UniProtKB-SubCell"/>
</dbReference>
<keyword evidence="3" id="KW-0150">Chloroplast</keyword>
<feature type="transmembrane region" description="Helical" evidence="11">
    <location>
        <begin position="179"/>
        <end position="200"/>
    </location>
</feature>
<evidence type="ECO:0000256" key="4">
    <source>
        <dbReference type="ARBA" id="ARBA00022640"/>
    </source>
</evidence>
<keyword evidence="4" id="KW-0934">Plastid</keyword>
<organism evidence="13">
    <name type="scientific">marine sediment metagenome</name>
    <dbReference type="NCBI Taxonomy" id="412755"/>
    <lineage>
        <taxon>unclassified sequences</taxon>
        <taxon>metagenomes</taxon>
        <taxon>ecological metagenomes</taxon>
    </lineage>
</organism>
<keyword evidence="8" id="KW-0809">Transit peptide</keyword>
<dbReference type="CDD" id="cd06160">
    <property type="entry name" value="S2P-M50_like_2"/>
    <property type="match status" value="1"/>
</dbReference>
<name>A0A0F9EAR9_9ZZZZ</name>
<feature type="transmembrane region" description="Helical" evidence="11">
    <location>
        <begin position="221"/>
        <end position="247"/>
    </location>
</feature>
<evidence type="ECO:0000256" key="8">
    <source>
        <dbReference type="ARBA" id="ARBA00022946"/>
    </source>
</evidence>
<evidence type="ECO:0000256" key="5">
    <source>
        <dbReference type="ARBA" id="ARBA00022670"/>
    </source>
</evidence>
<keyword evidence="5" id="KW-0645">Protease</keyword>
<comment type="subcellular location">
    <subcellularLocation>
        <location evidence="1">Membrane</location>
        <topology evidence="1">Multi-pass membrane protein</topology>
    </subcellularLocation>
    <subcellularLocation>
        <location evidence="2">Plastid</location>
        <location evidence="2">Chloroplast</location>
    </subcellularLocation>
</comment>
<dbReference type="GO" id="GO:0006508">
    <property type="term" value="P:proteolysis"/>
    <property type="evidence" value="ECO:0007669"/>
    <property type="project" value="UniProtKB-KW"/>
</dbReference>
<evidence type="ECO:0000256" key="1">
    <source>
        <dbReference type="ARBA" id="ARBA00004141"/>
    </source>
</evidence>
<dbReference type="InterPro" id="IPR008915">
    <property type="entry name" value="Peptidase_M50"/>
</dbReference>
<evidence type="ECO:0000256" key="11">
    <source>
        <dbReference type="SAM" id="Phobius"/>
    </source>
</evidence>
<feature type="transmembrane region" description="Helical" evidence="11">
    <location>
        <begin position="45"/>
        <end position="63"/>
    </location>
</feature>
<evidence type="ECO:0000259" key="12">
    <source>
        <dbReference type="Pfam" id="PF02163"/>
    </source>
</evidence>
<gene>
    <name evidence="13" type="ORF">LCGC14_2098860</name>
</gene>
<keyword evidence="9 11" id="KW-1133">Transmembrane helix</keyword>
<evidence type="ECO:0000256" key="6">
    <source>
        <dbReference type="ARBA" id="ARBA00022692"/>
    </source>
</evidence>
<dbReference type="GO" id="GO:0008233">
    <property type="term" value="F:peptidase activity"/>
    <property type="evidence" value="ECO:0007669"/>
    <property type="project" value="UniProtKB-KW"/>
</dbReference>
<keyword evidence="10 11" id="KW-0472">Membrane</keyword>
<evidence type="ECO:0000256" key="10">
    <source>
        <dbReference type="ARBA" id="ARBA00023136"/>
    </source>
</evidence>
<proteinExistence type="predicted"/>
<evidence type="ECO:0000313" key="13">
    <source>
        <dbReference type="EMBL" id="KKL71044.1"/>
    </source>
</evidence>
<evidence type="ECO:0000256" key="9">
    <source>
        <dbReference type="ARBA" id="ARBA00022989"/>
    </source>
</evidence>
<comment type="caution">
    <text evidence="13">The sequence shown here is derived from an EMBL/GenBank/DDBJ whole genome shotgun (WGS) entry which is preliminary data.</text>
</comment>
<dbReference type="GO" id="GO:0009507">
    <property type="term" value="C:chloroplast"/>
    <property type="evidence" value="ECO:0007669"/>
    <property type="project" value="UniProtKB-SubCell"/>
</dbReference>
<feature type="domain" description="Peptidase M50" evidence="12">
    <location>
        <begin position="54"/>
        <end position="233"/>
    </location>
</feature>
<dbReference type="Pfam" id="PF02163">
    <property type="entry name" value="Peptidase_M50"/>
    <property type="match status" value="1"/>
</dbReference>